<keyword evidence="4" id="KW-0456">Lyase</keyword>
<dbReference type="SUPFAM" id="SSF48230">
    <property type="entry name" value="Chondroitin AC/alginate lyase"/>
    <property type="match status" value="1"/>
</dbReference>
<evidence type="ECO:0000256" key="1">
    <source>
        <dbReference type="ARBA" id="ARBA00004418"/>
    </source>
</evidence>
<evidence type="ECO:0000256" key="2">
    <source>
        <dbReference type="ARBA" id="ARBA00022729"/>
    </source>
</evidence>
<keyword evidence="7" id="KW-1185">Reference proteome</keyword>
<sequence>MSLTRELVDVFVPVVTEAAARDRARRFLADRVISARDFPDIAFDNGGCWTADVSRAHARHLHGFIFLADWHLTVLNRDVTDDVVVRRAASRGVDLLLRWQDVVAARDDLPMAHHDETTAQRLMQLCRLLDDHGDVIEDARRDQVATLATSTAELLVTDDFYAGINNHGMFQDLSLLRFAASSETWLPRTELADRATRCAAERLSDYFSVAFTRDGVHVENSPAYHLMVARSLRDVIPAVRAVDPDQAVVLERIYEGAERFAVHSVLPDGTIAPLGDTKVLTVGRSGHRSTFTGPAYRYVTRNGQEGEPPAERSVVFAHGGYAMHRTAWGDPDAYVMTFKAAYLAHYHHHCDDLALTVFGRGRWLLSEAGPNGYDYKNPLTKYAYSQHAHNVVVVDGRSLPRVDQEPGGVHLVDRLAEPLSNPPGAARTGLRALLRRRVGRAATAPDSQLAPVKDHLMHVTGTNSRFAAAVHARDVRVREPGGNLHILVTDTVEHQDGQEHDYEVLWHIGPGVEVTLHDTGAELAVGGSTVLDLSWFGPGTPRANIIRPRDTGRVQAMRFPRFGRHEPSTVIRVASRGRGLRLTTTIRAGDSPGLT</sequence>
<dbReference type="Pfam" id="PF07940">
    <property type="entry name" value="Hepar_II_III_C"/>
    <property type="match status" value="1"/>
</dbReference>
<evidence type="ECO:0000256" key="4">
    <source>
        <dbReference type="ARBA" id="ARBA00023239"/>
    </source>
</evidence>
<keyword evidence="3" id="KW-0574">Periplasm</keyword>
<feature type="domain" description="Heparinase II/III-like C-terminal" evidence="5">
    <location>
        <begin position="310"/>
        <end position="577"/>
    </location>
</feature>
<name>A0ABY4YSP7_9MICO</name>
<organism evidence="6 7">
    <name type="scientific">Ornithinimicrobium faecis</name>
    <dbReference type="NCBI Taxonomy" id="2934158"/>
    <lineage>
        <taxon>Bacteria</taxon>
        <taxon>Bacillati</taxon>
        <taxon>Actinomycetota</taxon>
        <taxon>Actinomycetes</taxon>
        <taxon>Micrococcales</taxon>
        <taxon>Ornithinimicrobiaceae</taxon>
        <taxon>Ornithinimicrobium</taxon>
    </lineage>
</organism>
<comment type="subcellular location">
    <subcellularLocation>
        <location evidence="1">Periplasm</location>
    </subcellularLocation>
</comment>
<dbReference type="InterPro" id="IPR012480">
    <property type="entry name" value="Hepar_II_III_C"/>
</dbReference>
<evidence type="ECO:0000313" key="7">
    <source>
        <dbReference type="Proteomes" id="UP001056455"/>
    </source>
</evidence>
<evidence type="ECO:0000313" key="6">
    <source>
        <dbReference type="EMBL" id="USQ79796.1"/>
    </source>
</evidence>
<dbReference type="Gene3D" id="1.50.10.100">
    <property type="entry name" value="Chondroitin AC/alginate lyase"/>
    <property type="match status" value="1"/>
</dbReference>
<dbReference type="InterPro" id="IPR008929">
    <property type="entry name" value="Chondroitin_lyas"/>
</dbReference>
<dbReference type="RefSeq" id="WP_252592900.1">
    <property type="nucleotide sequence ID" value="NZ_CP099489.1"/>
</dbReference>
<proteinExistence type="predicted"/>
<evidence type="ECO:0000259" key="5">
    <source>
        <dbReference type="Pfam" id="PF07940"/>
    </source>
</evidence>
<protein>
    <submittedName>
        <fullName evidence="6">Heparinase II/III-family protein</fullName>
    </submittedName>
</protein>
<reference evidence="6" key="1">
    <citation type="submission" date="2022-06" db="EMBL/GenBank/DDBJ databases">
        <title>Ornithinimicrobium HY1793.</title>
        <authorList>
            <person name="Huang Y."/>
        </authorList>
    </citation>
    <scope>NUCLEOTIDE SEQUENCE</scope>
    <source>
        <strain evidence="6">HY1793</strain>
    </source>
</reference>
<evidence type="ECO:0000256" key="3">
    <source>
        <dbReference type="ARBA" id="ARBA00022764"/>
    </source>
</evidence>
<dbReference type="Proteomes" id="UP001056455">
    <property type="component" value="Chromosome"/>
</dbReference>
<accession>A0ABY4YSP7</accession>
<dbReference type="EMBL" id="CP099489">
    <property type="protein sequence ID" value="USQ79796.1"/>
    <property type="molecule type" value="Genomic_DNA"/>
</dbReference>
<gene>
    <name evidence="6" type="ORF">NF556_19765</name>
</gene>
<dbReference type="PANTHER" id="PTHR39210">
    <property type="entry name" value="HEPARIN-SULFATE LYASE"/>
    <property type="match status" value="1"/>
</dbReference>
<dbReference type="Gene3D" id="2.70.98.70">
    <property type="match status" value="1"/>
</dbReference>
<dbReference type="PANTHER" id="PTHR39210:SF1">
    <property type="entry name" value="HEPARIN-SULFATE LYASE"/>
    <property type="match status" value="1"/>
</dbReference>
<keyword evidence="2" id="KW-0732">Signal</keyword>